<dbReference type="Proteomes" id="UP000261166">
    <property type="component" value="Unassembled WGS sequence"/>
</dbReference>
<dbReference type="Gene3D" id="1.10.260.40">
    <property type="entry name" value="lambda repressor-like DNA-binding domains"/>
    <property type="match status" value="1"/>
</dbReference>
<dbReference type="InterPro" id="IPR010982">
    <property type="entry name" value="Lambda_DNA-bd_dom_sf"/>
</dbReference>
<sequence length="124" mass="14151">MDFLEKLDYLMEENHLNKNTLSKACNIPYTTIDGWYKKGYEGLKLTSLKKLSGFFGVPLDFWANDDTLKCGGSEVKQKVIMQIEKMSEEEARAVLAFIHSLGEVERIYGSEKNDLTDIMEMTGI</sequence>
<gene>
    <name evidence="3" type="ORF">DWY69_08280</name>
    <name evidence="2" type="ORF">DXC51_14865</name>
</gene>
<evidence type="ECO:0000313" key="2">
    <source>
        <dbReference type="EMBL" id="RGE59247.1"/>
    </source>
</evidence>
<evidence type="ECO:0000259" key="1">
    <source>
        <dbReference type="Pfam" id="PF13443"/>
    </source>
</evidence>
<proteinExistence type="predicted"/>
<dbReference type="OrthoDB" id="194368at2"/>
<dbReference type="AlphaFoldDB" id="A0A3E3I380"/>
<evidence type="ECO:0000313" key="4">
    <source>
        <dbReference type="Proteomes" id="UP000260812"/>
    </source>
</evidence>
<comment type="caution">
    <text evidence="2">The sequence shown here is derived from an EMBL/GenBank/DDBJ whole genome shotgun (WGS) entry which is preliminary data.</text>
</comment>
<dbReference type="GeneID" id="97988112"/>
<protein>
    <submittedName>
        <fullName evidence="2">XRE family transcriptional regulator</fullName>
    </submittedName>
</protein>
<organism evidence="2 4">
    <name type="scientific">Eisenbergiella massiliensis</name>
    <dbReference type="NCBI Taxonomy" id="1720294"/>
    <lineage>
        <taxon>Bacteria</taxon>
        <taxon>Bacillati</taxon>
        <taxon>Bacillota</taxon>
        <taxon>Clostridia</taxon>
        <taxon>Lachnospirales</taxon>
        <taxon>Lachnospiraceae</taxon>
        <taxon>Eisenbergiella</taxon>
    </lineage>
</organism>
<evidence type="ECO:0000313" key="3">
    <source>
        <dbReference type="EMBL" id="RGE72349.1"/>
    </source>
</evidence>
<reference evidence="2 5" key="1">
    <citation type="submission" date="2018-08" db="EMBL/GenBank/DDBJ databases">
        <title>A genome reference for cultivated species of the human gut microbiota.</title>
        <authorList>
            <person name="Zou Y."/>
            <person name="Xue W."/>
            <person name="Luo G."/>
        </authorList>
    </citation>
    <scope>NUCLEOTIDE SEQUENCE [LARGE SCALE GENOMIC DNA]</scope>
    <source>
        <strain evidence="3 5">AF26-4BH</strain>
        <strain evidence="2">TF05-5AC</strain>
    </source>
</reference>
<keyword evidence="4" id="KW-1185">Reference proteome</keyword>
<accession>A0A3E3I380</accession>
<dbReference type="InterPro" id="IPR001387">
    <property type="entry name" value="Cro/C1-type_HTH"/>
</dbReference>
<dbReference type="RefSeq" id="WP_021640328.1">
    <property type="nucleotide sequence ID" value="NZ_CANNOQ010000027.1"/>
</dbReference>
<dbReference type="Pfam" id="PF13443">
    <property type="entry name" value="HTH_26"/>
    <property type="match status" value="1"/>
</dbReference>
<feature type="domain" description="HTH cro/C1-type" evidence="1">
    <location>
        <begin position="6"/>
        <end position="57"/>
    </location>
</feature>
<dbReference type="GO" id="GO:0003677">
    <property type="term" value="F:DNA binding"/>
    <property type="evidence" value="ECO:0007669"/>
    <property type="project" value="InterPro"/>
</dbReference>
<name>A0A3E3I380_9FIRM</name>
<dbReference type="EMBL" id="QVLV01000009">
    <property type="protein sequence ID" value="RGE59247.1"/>
    <property type="molecule type" value="Genomic_DNA"/>
</dbReference>
<dbReference type="EMBL" id="QVLU01000006">
    <property type="protein sequence ID" value="RGE72349.1"/>
    <property type="molecule type" value="Genomic_DNA"/>
</dbReference>
<evidence type="ECO:0000313" key="5">
    <source>
        <dbReference type="Proteomes" id="UP000261166"/>
    </source>
</evidence>
<dbReference type="Proteomes" id="UP000260812">
    <property type="component" value="Unassembled WGS sequence"/>
</dbReference>
<dbReference type="SUPFAM" id="SSF47413">
    <property type="entry name" value="lambda repressor-like DNA-binding domains"/>
    <property type="match status" value="1"/>
</dbReference>